<organism evidence="4 5">
    <name type="scientific">Clostridium facile</name>
    <dbReference type="NCBI Taxonomy" id="2763035"/>
    <lineage>
        <taxon>Bacteria</taxon>
        <taxon>Bacillati</taxon>
        <taxon>Bacillota</taxon>
        <taxon>Clostridia</taxon>
        <taxon>Eubacteriales</taxon>
        <taxon>Clostridiaceae</taxon>
        <taxon>Clostridium</taxon>
    </lineage>
</organism>
<dbReference type="InterPro" id="IPR001647">
    <property type="entry name" value="HTH_TetR"/>
</dbReference>
<name>A0ABR7IT80_9CLOT</name>
<evidence type="ECO:0000256" key="2">
    <source>
        <dbReference type="PROSITE-ProRule" id="PRU00335"/>
    </source>
</evidence>
<dbReference type="EMBL" id="JACOQK010000001">
    <property type="protein sequence ID" value="MBC5788359.1"/>
    <property type="molecule type" value="Genomic_DNA"/>
</dbReference>
<dbReference type="InterPro" id="IPR050624">
    <property type="entry name" value="HTH-type_Tx_Regulator"/>
</dbReference>
<evidence type="ECO:0000256" key="1">
    <source>
        <dbReference type="ARBA" id="ARBA00023125"/>
    </source>
</evidence>
<evidence type="ECO:0000259" key="3">
    <source>
        <dbReference type="PROSITE" id="PS50977"/>
    </source>
</evidence>
<reference evidence="4 5" key="1">
    <citation type="submission" date="2020-08" db="EMBL/GenBank/DDBJ databases">
        <title>Genome public.</title>
        <authorList>
            <person name="Liu C."/>
            <person name="Sun Q."/>
        </authorList>
    </citation>
    <scope>NUCLEOTIDE SEQUENCE [LARGE SCALE GENOMIC DNA]</scope>
    <source>
        <strain evidence="4 5">NSJ-27</strain>
    </source>
</reference>
<protein>
    <submittedName>
        <fullName evidence="4">TetR/AcrR family transcriptional regulator</fullName>
    </submittedName>
</protein>
<feature type="DNA-binding region" description="H-T-H motif" evidence="2">
    <location>
        <begin position="34"/>
        <end position="53"/>
    </location>
</feature>
<accession>A0ABR7IT80</accession>
<proteinExistence type="predicted"/>
<keyword evidence="5" id="KW-1185">Reference proteome</keyword>
<keyword evidence="1 2" id="KW-0238">DNA-binding</keyword>
<dbReference type="Proteomes" id="UP000649151">
    <property type="component" value="Unassembled WGS sequence"/>
</dbReference>
<evidence type="ECO:0000313" key="5">
    <source>
        <dbReference type="Proteomes" id="UP000649151"/>
    </source>
</evidence>
<dbReference type="PROSITE" id="PS50977">
    <property type="entry name" value="HTH_TETR_2"/>
    <property type="match status" value="1"/>
</dbReference>
<dbReference type="Pfam" id="PF14278">
    <property type="entry name" value="TetR_C_8"/>
    <property type="match status" value="1"/>
</dbReference>
<dbReference type="PANTHER" id="PTHR43479:SF7">
    <property type="entry name" value="TETR-FAMILY TRANSCRIPTIONAL REGULATOR"/>
    <property type="match status" value="1"/>
</dbReference>
<comment type="caution">
    <text evidence="4">The sequence shown here is derived from an EMBL/GenBank/DDBJ whole genome shotgun (WGS) entry which is preliminary data.</text>
</comment>
<gene>
    <name evidence="4" type="ORF">H8Z77_10115</name>
</gene>
<dbReference type="InterPro" id="IPR009057">
    <property type="entry name" value="Homeodomain-like_sf"/>
</dbReference>
<dbReference type="RefSeq" id="WP_186996925.1">
    <property type="nucleotide sequence ID" value="NZ_JACOQK010000001.1"/>
</dbReference>
<dbReference type="PANTHER" id="PTHR43479">
    <property type="entry name" value="ACREF/ENVCD OPERON REPRESSOR-RELATED"/>
    <property type="match status" value="1"/>
</dbReference>
<evidence type="ECO:0000313" key="4">
    <source>
        <dbReference type="EMBL" id="MBC5788359.1"/>
    </source>
</evidence>
<feature type="domain" description="HTH tetR-type" evidence="3">
    <location>
        <begin position="11"/>
        <end position="71"/>
    </location>
</feature>
<sequence length="196" mass="22608">MKKVTNDHRIRVTKLLIRKAFTSLLNQKPIQSISVKELCELAGINRGTFYSHYTDIYDLCDQIEADMLRDLKDSMEPMLRKDTTVTPVKITTEIFRCLKENSDLCTVTLGKYGDKEFMMKLMNLGREQCLESYSHYFKKASPRKIEYFYAFVSSGCIGLLRKWLADGMVSPIEEIAKMAEKIMLSGVEFLQEDEAS</sequence>
<dbReference type="InterPro" id="IPR039532">
    <property type="entry name" value="TetR_C_Firmicutes"/>
</dbReference>
<dbReference type="SUPFAM" id="SSF46689">
    <property type="entry name" value="Homeodomain-like"/>
    <property type="match status" value="1"/>
</dbReference>
<dbReference type="Gene3D" id="1.10.357.10">
    <property type="entry name" value="Tetracycline Repressor, domain 2"/>
    <property type="match status" value="1"/>
</dbReference>